<organism evidence="5 7">
    <name type="scientific">Cucumis melo var. makuwa</name>
    <name type="common">Oriental melon</name>
    <dbReference type="NCBI Taxonomy" id="1194695"/>
    <lineage>
        <taxon>Eukaryota</taxon>
        <taxon>Viridiplantae</taxon>
        <taxon>Streptophyta</taxon>
        <taxon>Embryophyta</taxon>
        <taxon>Tracheophyta</taxon>
        <taxon>Spermatophyta</taxon>
        <taxon>Magnoliopsida</taxon>
        <taxon>eudicotyledons</taxon>
        <taxon>Gunneridae</taxon>
        <taxon>Pentapetalae</taxon>
        <taxon>rosids</taxon>
        <taxon>fabids</taxon>
        <taxon>Cucurbitales</taxon>
        <taxon>Cucurbitaceae</taxon>
        <taxon>Benincaseae</taxon>
        <taxon>Cucumis</taxon>
    </lineage>
</organism>
<dbReference type="GO" id="GO:0016413">
    <property type="term" value="F:O-acetyltransferase activity"/>
    <property type="evidence" value="ECO:0007669"/>
    <property type="project" value="InterPro"/>
</dbReference>
<dbReference type="Proteomes" id="UP000321947">
    <property type="component" value="Unassembled WGS sequence"/>
</dbReference>
<reference evidence="6 7" key="1">
    <citation type="submission" date="2019-08" db="EMBL/GenBank/DDBJ databases">
        <title>Draft genome sequences of two oriental melons (Cucumis melo L. var makuwa).</title>
        <authorList>
            <person name="Kwon S.-Y."/>
        </authorList>
    </citation>
    <scope>NUCLEOTIDE SEQUENCE [LARGE SCALE GENOMIC DNA]</scope>
    <source>
        <strain evidence="7">cv. Chang Bougi</strain>
        <strain evidence="6">cv. SW 3</strain>
        <tissue evidence="5">Leaf</tissue>
    </source>
</reference>
<keyword evidence="2" id="KW-0732">Signal</keyword>
<protein>
    <submittedName>
        <fullName evidence="5">Protein trichome birefringence-like 43</fullName>
    </submittedName>
</protein>
<gene>
    <name evidence="5" type="ORF">E5676_scaffold75860G00090</name>
    <name evidence="4" type="ORF">E6C27_scaffold212G00360</name>
</gene>
<sequence length="246" mass="27584">MSGSAKDCVALFLLLLPFLLYQEVEGKPVIGGCDLFQGRWLADTSYPLYDVSTCPFIEKQFDCVGNGRPDKLYLRYRWQPSGCDLPRWDLVEEGEETYKDMNRLLAFEKGLRTWAKWVDQNVDPSKTKVFFQGVSPDHSDGKLWGEAGGDCGGKTWMLGGPEYPGGPHPAEQTVERVLEGMLNPVYLLNITTLSQLRIDGHPSVYGFGGHRGMDCSHWCLAGVPDTWNHLFYAALGLPNNDNDHHL</sequence>
<dbReference type="EMBL" id="SSTD01005858">
    <property type="protein sequence ID" value="TYK21141.1"/>
    <property type="molecule type" value="Genomic_DNA"/>
</dbReference>
<evidence type="ECO:0000313" key="7">
    <source>
        <dbReference type="Proteomes" id="UP000321947"/>
    </source>
</evidence>
<evidence type="ECO:0000313" key="6">
    <source>
        <dbReference type="Proteomes" id="UP000321393"/>
    </source>
</evidence>
<dbReference type="AlphaFoldDB" id="A0A5D3DBW8"/>
<accession>A0A5D3DBW8</accession>
<dbReference type="Pfam" id="PF13839">
    <property type="entry name" value="PC-Esterase"/>
    <property type="match status" value="1"/>
</dbReference>
<dbReference type="PANTHER" id="PTHR32285:SF149">
    <property type="entry name" value="TRICHOME BIREFRINGENCE-LIKE N-TERMINAL DOMAIN-CONTAINING PROTEIN"/>
    <property type="match status" value="1"/>
</dbReference>
<comment type="caution">
    <text evidence="5">The sequence shown here is derived from an EMBL/GenBank/DDBJ whole genome shotgun (WGS) entry which is preliminary data.</text>
</comment>
<evidence type="ECO:0000313" key="4">
    <source>
        <dbReference type="EMBL" id="KAA0061666.1"/>
    </source>
</evidence>
<dbReference type="Proteomes" id="UP000321393">
    <property type="component" value="Unassembled WGS sequence"/>
</dbReference>
<dbReference type="PANTHER" id="PTHR32285">
    <property type="entry name" value="PROTEIN TRICHOME BIREFRINGENCE-LIKE 9-RELATED"/>
    <property type="match status" value="1"/>
</dbReference>
<dbReference type="EMBL" id="SSTE01004737">
    <property type="protein sequence ID" value="KAA0061666.1"/>
    <property type="molecule type" value="Genomic_DNA"/>
</dbReference>
<feature type="signal peptide" evidence="2">
    <location>
        <begin position="1"/>
        <end position="26"/>
    </location>
</feature>
<dbReference type="InterPro" id="IPR026057">
    <property type="entry name" value="TBL_C"/>
</dbReference>
<dbReference type="GO" id="GO:0005794">
    <property type="term" value="C:Golgi apparatus"/>
    <property type="evidence" value="ECO:0007669"/>
    <property type="project" value="TreeGrafter"/>
</dbReference>
<dbReference type="STRING" id="1194695.A0A5D3DBW8"/>
<dbReference type="GO" id="GO:0016020">
    <property type="term" value="C:membrane"/>
    <property type="evidence" value="ECO:0007669"/>
    <property type="project" value="UniProtKB-SubCell"/>
</dbReference>
<dbReference type="InterPro" id="IPR029962">
    <property type="entry name" value="TBL"/>
</dbReference>
<comment type="similarity">
    <text evidence="1">Belongs to the PC-esterase family. TBL subfamily.</text>
</comment>
<evidence type="ECO:0000256" key="1">
    <source>
        <dbReference type="ARBA" id="ARBA00007727"/>
    </source>
</evidence>
<evidence type="ECO:0000256" key="2">
    <source>
        <dbReference type="SAM" id="SignalP"/>
    </source>
</evidence>
<evidence type="ECO:0000313" key="5">
    <source>
        <dbReference type="EMBL" id="TYK21141.1"/>
    </source>
</evidence>
<feature type="chain" id="PRO_5042723246" evidence="2">
    <location>
        <begin position="27"/>
        <end position="246"/>
    </location>
</feature>
<evidence type="ECO:0000259" key="3">
    <source>
        <dbReference type="Pfam" id="PF13839"/>
    </source>
</evidence>
<feature type="domain" description="Trichome birefringence-like C-terminal" evidence="3">
    <location>
        <begin position="78"/>
        <end position="233"/>
    </location>
</feature>
<proteinExistence type="inferred from homology"/>
<name>A0A5D3DBW8_CUCMM</name>
<dbReference type="OrthoDB" id="630188at2759"/>